<evidence type="ECO:0000256" key="1">
    <source>
        <dbReference type="ARBA" id="ARBA00004123"/>
    </source>
</evidence>
<dbReference type="PANTHER" id="PTHR23235">
    <property type="entry name" value="KRUEPPEL-LIKE TRANSCRIPTION FACTOR"/>
    <property type="match status" value="1"/>
</dbReference>
<dbReference type="PANTHER" id="PTHR23235:SF120">
    <property type="entry name" value="KRUPPEL-LIKE FACTOR 15"/>
    <property type="match status" value="1"/>
</dbReference>
<keyword evidence="5 11" id="KW-0863">Zinc-finger</keyword>
<feature type="compositionally biased region" description="Basic residues" evidence="12">
    <location>
        <begin position="153"/>
        <end position="168"/>
    </location>
</feature>
<gene>
    <name evidence="15" type="ORF">NDU88_000268</name>
</gene>
<accession>A0AAV7P3Q0</accession>
<evidence type="ECO:0000256" key="9">
    <source>
        <dbReference type="ARBA" id="ARBA00023163"/>
    </source>
</evidence>
<dbReference type="AlphaFoldDB" id="A0AAV7P3Q0"/>
<proteinExistence type="inferred from homology"/>
<keyword evidence="6" id="KW-0862">Zinc</keyword>
<evidence type="ECO:0000256" key="10">
    <source>
        <dbReference type="ARBA" id="ARBA00023242"/>
    </source>
</evidence>
<dbReference type="SMART" id="SM00355">
    <property type="entry name" value="ZnF_C2H2"/>
    <property type="match status" value="3"/>
</dbReference>
<dbReference type="FunFam" id="3.30.160.60:FF:001325">
    <property type="entry name" value="zinc finger protein 200"/>
    <property type="match status" value="1"/>
</dbReference>
<evidence type="ECO:0000256" key="4">
    <source>
        <dbReference type="ARBA" id="ARBA00022737"/>
    </source>
</evidence>
<evidence type="ECO:0000256" key="11">
    <source>
        <dbReference type="PROSITE-ProRule" id="PRU00042"/>
    </source>
</evidence>
<name>A0AAV7P3Q0_PLEWA</name>
<evidence type="ECO:0000256" key="6">
    <source>
        <dbReference type="ARBA" id="ARBA00022833"/>
    </source>
</evidence>
<keyword evidence="3" id="KW-0479">Metal-binding</keyword>
<evidence type="ECO:0000256" key="7">
    <source>
        <dbReference type="ARBA" id="ARBA00023015"/>
    </source>
</evidence>
<dbReference type="Pfam" id="PF00096">
    <property type="entry name" value="zf-C2H2"/>
    <property type="match status" value="3"/>
</dbReference>
<dbReference type="CDD" id="cd07765">
    <property type="entry name" value="KRAB_A-box"/>
    <property type="match status" value="1"/>
</dbReference>
<comment type="subcellular location">
    <subcellularLocation>
        <location evidence="1">Nucleus</location>
    </subcellularLocation>
</comment>
<dbReference type="Proteomes" id="UP001066276">
    <property type="component" value="Chromosome 7"/>
</dbReference>
<dbReference type="GO" id="GO:0008270">
    <property type="term" value="F:zinc ion binding"/>
    <property type="evidence" value="ECO:0007669"/>
    <property type="project" value="UniProtKB-KW"/>
</dbReference>
<dbReference type="FunFam" id="3.30.160.60:FF:000566">
    <property type="entry name" value="zinc finger protein 133 isoform X2"/>
    <property type="match status" value="1"/>
</dbReference>
<keyword evidence="16" id="KW-1185">Reference proteome</keyword>
<dbReference type="PROSITE" id="PS50157">
    <property type="entry name" value="ZINC_FINGER_C2H2_2"/>
    <property type="match status" value="3"/>
</dbReference>
<feature type="domain" description="C2H2-type" evidence="13">
    <location>
        <begin position="341"/>
        <end position="368"/>
    </location>
</feature>
<dbReference type="Gene3D" id="3.30.160.60">
    <property type="entry name" value="Classic Zinc Finger"/>
    <property type="match status" value="3"/>
</dbReference>
<dbReference type="SUPFAM" id="SSF109640">
    <property type="entry name" value="KRAB domain (Kruppel-associated box)"/>
    <property type="match status" value="1"/>
</dbReference>
<evidence type="ECO:0000256" key="5">
    <source>
        <dbReference type="ARBA" id="ARBA00022771"/>
    </source>
</evidence>
<evidence type="ECO:0000313" key="16">
    <source>
        <dbReference type="Proteomes" id="UP001066276"/>
    </source>
</evidence>
<feature type="domain" description="C2H2-type" evidence="13">
    <location>
        <begin position="285"/>
        <end position="312"/>
    </location>
</feature>
<dbReference type="InterPro" id="IPR036236">
    <property type="entry name" value="Znf_C2H2_sf"/>
</dbReference>
<evidence type="ECO:0000313" key="15">
    <source>
        <dbReference type="EMBL" id="KAJ1121749.1"/>
    </source>
</evidence>
<keyword evidence="9" id="KW-0804">Transcription</keyword>
<protein>
    <submittedName>
        <fullName evidence="15">Uncharacterized protein</fullName>
    </submittedName>
</protein>
<dbReference type="SUPFAM" id="SSF57667">
    <property type="entry name" value="beta-beta-alpha zinc fingers"/>
    <property type="match status" value="2"/>
</dbReference>
<dbReference type="GO" id="GO:0045892">
    <property type="term" value="P:negative regulation of DNA-templated transcription"/>
    <property type="evidence" value="ECO:0007669"/>
    <property type="project" value="UniProtKB-ARBA"/>
</dbReference>
<reference evidence="15" key="1">
    <citation type="journal article" date="2022" name="bioRxiv">
        <title>Sequencing and chromosome-scale assembly of the giantPleurodeles waltlgenome.</title>
        <authorList>
            <person name="Brown T."/>
            <person name="Elewa A."/>
            <person name="Iarovenko S."/>
            <person name="Subramanian E."/>
            <person name="Araus A.J."/>
            <person name="Petzold A."/>
            <person name="Susuki M."/>
            <person name="Suzuki K.-i.T."/>
            <person name="Hayashi T."/>
            <person name="Toyoda A."/>
            <person name="Oliveira C."/>
            <person name="Osipova E."/>
            <person name="Leigh N.D."/>
            <person name="Simon A."/>
            <person name="Yun M.H."/>
        </authorList>
    </citation>
    <scope>NUCLEOTIDE SEQUENCE</scope>
    <source>
        <strain evidence="15">20211129_DDA</strain>
        <tissue evidence="15">Liver</tissue>
    </source>
</reference>
<keyword evidence="10" id="KW-0539">Nucleus</keyword>
<dbReference type="PROSITE" id="PS00028">
    <property type="entry name" value="ZINC_FINGER_C2H2_1"/>
    <property type="match status" value="3"/>
</dbReference>
<dbReference type="InterPro" id="IPR001909">
    <property type="entry name" value="KRAB"/>
</dbReference>
<comment type="similarity">
    <text evidence="2">Belongs to the krueppel C2H2-type zinc-finger protein family.</text>
</comment>
<dbReference type="FunFam" id="3.30.160.60:FF:001270">
    <property type="entry name" value="zinc finger protein 583 isoform X1"/>
    <property type="match status" value="1"/>
</dbReference>
<feature type="region of interest" description="Disordered" evidence="12">
    <location>
        <begin position="131"/>
        <end position="168"/>
    </location>
</feature>
<keyword evidence="7" id="KW-0805">Transcription regulation</keyword>
<dbReference type="GO" id="GO:0000981">
    <property type="term" value="F:DNA-binding transcription factor activity, RNA polymerase II-specific"/>
    <property type="evidence" value="ECO:0007669"/>
    <property type="project" value="TreeGrafter"/>
</dbReference>
<dbReference type="PROSITE" id="PS50805">
    <property type="entry name" value="KRAB"/>
    <property type="match status" value="1"/>
</dbReference>
<feature type="domain" description="KRAB" evidence="14">
    <location>
        <begin position="9"/>
        <end position="80"/>
    </location>
</feature>
<dbReference type="InterPro" id="IPR013087">
    <property type="entry name" value="Znf_C2H2_type"/>
</dbReference>
<keyword evidence="4" id="KW-0677">Repeat</keyword>
<feature type="domain" description="C2H2-type" evidence="13">
    <location>
        <begin position="313"/>
        <end position="340"/>
    </location>
</feature>
<dbReference type="EMBL" id="JANPWB010000011">
    <property type="protein sequence ID" value="KAJ1121749.1"/>
    <property type="molecule type" value="Genomic_DNA"/>
</dbReference>
<dbReference type="Gene3D" id="6.10.140.140">
    <property type="match status" value="1"/>
</dbReference>
<evidence type="ECO:0000256" key="12">
    <source>
        <dbReference type="SAM" id="MobiDB-lite"/>
    </source>
</evidence>
<dbReference type="SMART" id="SM00349">
    <property type="entry name" value="KRAB"/>
    <property type="match status" value="1"/>
</dbReference>
<organism evidence="15 16">
    <name type="scientific">Pleurodeles waltl</name>
    <name type="common">Iberian ribbed newt</name>
    <dbReference type="NCBI Taxonomy" id="8319"/>
    <lineage>
        <taxon>Eukaryota</taxon>
        <taxon>Metazoa</taxon>
        <taxon>Chordata</taxon>
        <taxon>Craniata</taxon>
        <taxon>Vertebrata</taxon>
        <taxon>Euteleostomi</taxon>
        <taxon>Amphibia</taxon>
        <taxon>Batrachia</taxon>
        <taxon>Caudata</taxon>
        <taxon>Salamandroidea</taxon>
        <taxon>Salamandridae</taxon>
        <taxon>Pleurodelinae</taxon>
        <taxon>Pleurodeles</taxon>
    </lineage>
</organism>
<dbReference type="Pfam" id="PF01352">
    <property type="entry name" value="KRAB"/>
    <property type="match status" value="1"/>
</dbReference>
<evidence type="ECO:0000256" key="8">
    <source>
        <dbReference type="ARBA" id="ARBA00023125"/>
    </source>
</evidence>
<evidence type="ECO:0000256" key="3">
    <source>
        <dbReference type="ARBA" id="ARBA00022723"/>
    </source>
</evidence>
<comment type="caution">
    <text evidence="15">The sequence shown here is derived from an EMBL/GenBank/DDBJ whole genome shotgun (WGS) entry which is preliminary data.</text>
</comment>
<evidence type="ECO:0000256" key="2">
    <source>
        <dbReference type="ARBA" id="ARBA00006991"/>
    </source>
</evidence>
<keyword evidence="8" id="KW-0238">DNA-binding</keyword>
<evidence type="ECO:0000259" key="13">
    <source>
        <dbReference type="PROSITE" id="PS50157"/>
    </source>
</evidence>
<dbReference type="GO" id="GO:0005634">
    <property type="term" value="C:nucleus"/>
    <property type="evidence" value="ECO:0007669"/>
    <property type="project" value="UniProtKB-SubCell"/>
</dbReference>
<sequence>MFYEEPEEVPVKDPSIYFSDEEWEPLNKWQKEFYKKVMKEIHQAFIALGPLIASTICSLRCRGKEELIPADNQELEIRQTIQSPEICLKNRDEPNTILIDHLGEEVTESSSEPSLGIKVISFNIKDEAEDSCMDRGVSKRRETKRNPSGIGTTKRRKTMTNSSKHNKKSAICKSITNKLQANMVQGFYDGKSVISQMSPGSDWGWRGEEVTKWKSQEAYSTTQHPTCFVEPPETSKPYESPIKTNNFIAWEPTAVEMRRACPSTDNEPTRSQTGSQRARRSKGRCTCTECGKSFSTMSKLVTHQRVHTGERPYHCTICGKSFTQKGVLQRHESMHTGERPYQCILCGKRFNRKHHLLGHERVHTKTPQKCKADLTEDV</sequence>
<evidence type="ECO:0000259" key="14">
    <source>
        <dbReference type="PROSITE" id="PS50805"/>
    </source>
</evidence>
<dbReference type="InterPro" id="IPR036051">
    <property type="entry name" value="KRAB_dom_sf"/>
</dbReference>
<dbReference type="GO" id="GO:0000978">
    <property type="term" value="F:RNA polymerase II cis-regulatory region sequence-specific DNA binding"/>
    <property type="evidence" value="ECO:0007669"/>
    <property type="project" value="TreeGrafter"/>
</dbReference>